<feature type="compositionally biased region" description="Low complexity" evidence="1">
    <location>
        <begin position="24"/>
        <end position="48"/>
    </location>
</feature>
<proteinExistence type="predicted"/>
<organism evidence="2 3">
    <name type="scientific">Laccaria amethystina LaAM-08-1</name>
    <dbReference type="NCBI Taxonomy" id="1095629"/>
    <lineage>
        <taxon>Eukaryota</taxon>
        <taxon>Fungi</taxon>
        <taxon>Dikarya</taxon>
        <taxon>Basidiomycota</taxon>
        <taxon>Agaricomycotina</taxon>
        <taxon>Agaricomycetes</taxon>
        <taxon>Agaricomycetidae</taxon>
        <taxon>Agaricales</taxon>
        <taxon>Agaricineae</taxon>
        <taxon>Hydnangiaceae</taxon>
        <taxon>Laccaria</taxon>
    </lineage>
</organism>
<dbReference type="Proteomes" id="UP000054477">
    <property type="component" value="Unassembled WGS sequence"/>
</dbReference>
<protein>
    <submittedName>
        <fullName evidence="2">Uncharacterized protein</fullName>
    </submittedName>
</protein>
<keyword evidence="3" id="KW-1185">Reference proteome</keyword>
<feature type="region of interest" description="Disordered" evidence="1">
    <location>
        <begin position="24"/>
        <end position="94"/>
    </location>
</feature>
<accession>A0A0C9Y4W7</accession>
<reference evidence="2 3" key="1">
    <citation type="submission" date="2014-04" db="EMBL/GenBank/DDBJ databases">
        <authorList>
            <consortium name="DOE Joint Genome Institute"/>
            <person name="Kuo A."/>
            <person name="Kohler A."/>
            <person name="Nagy L.G."/>
            <person name="Floudas D."/>
            <person name="Copeland A."/>
            <person name="Barry K.W."/>
            <person name="Cichocki N."/>
            <person name="Veneault-Fourrey C."/>
            <person name="LaButti K."/>
            <person name="Lindquist E.A."/>
            <person name="Lipzen A."/>
            <person name="Lundell T."/>
            <person name="Morin E."/>
            <person name="Murat C."/>
            <person name="Sun H."/>
            <person name="Tunlid A."/>
            <person name="Henrissat B."/>
            <person name="Grigoriev I.V."/>
            <person name="Hibbett D.S."/>
            <person name="Martin F."/>
            <person name="Nordberg H.P."/>
            <person name="Cantor M.N."/>
            <person name="Hua S.X."/>
        </authorList>
    </citation>
    <scope>NUCLEOTIDE SEQUENCE [LARGE SCALE GENOMIC DNA]</scope>
    <source>
        <strain evidence="2 3">LaAM-08-1</strain>
    </source>
</reference>
<feature type="compositionally biased region" description="Low complexity" evidence="1">
    <location>
        <begin position="57"/>
        <end position="78"/>
    </location>
</feature>
<name>A0A0C9Y4W7_9AGAR</name>
<gene>
    <name evidence="2" type="ORF">K443DRAFT_498453</name>
</gene>
<sequence length="146" mass="15133">MLSTTATYIRTCFAQSTPSLLSASASASRLPSRPPTTTTASPPSQSSLRVPVLSFGSSPRVPRPTSSRRSSSPLVPTTWTASGSPLSLPPSKRTWRASRWPGRAWTQCASGTLAASLSLSSSGLESSLALSRAQRASRSLSAAAPS</sequence>
<dbReference type="HOGENOM" id="CLU_1777767_0_0_1"/>
<dbReference type="EMBL" id="KN838540">
    <property type="protein sequence ID" value="KIK08969.1"/>
    <property type="molecule type" value="Genomic_DNA"/>
</dbReference>
<reference evidence="3" key="2">
    <citation type="submission" date="2015-01" db="EMBL/GenBank/DDBJ databases">
        <title>Evolutionary Origins and Diversification of the Mycorrhizal Mutualists.</title>
        <authorList>
            <consortium name="DOE Joint Genome Institute"/>
            <consortium name="Mycorrhizal Genomics Consortium"/>
            <person name="Kohler A."/>
            <person name="Kuo A."/>
            <person name="Nagy L.G."/>
            <person name="Floudas D."/>
            <person name="Copeland A."/>
            <person name="Barry K.W."/>
            <person name="Cichocki N."/>
            <person name="Veneault-Fourrey C."/>
            <person name="LaButti K."/>
            <person name="Lindquist E.A."/>
            <person name="Lipzen A."/>
            <person name="Lundell T."/>
            <person name="Morin E."/>
            <person name="Murat C."/>
            <person name="Riley R."/>
            <person name="Ohm R."/>
            <person name="Sun H."/>
            <person name="Tunlid A."/>
            <person name="Henrissat B."/>
            <person name="Grigoriev I.V."/>
            <person name="Hibbett D.S."/>
            <person name="Martin F."/>
        </authorList>
    </citation>
    <scope>NUCLEOTIDE SEQUENCE [LARGE SCALE GENOMIC DNA]</scope>
    <source>
        <strain evidence="3">LaAM-08-1</strain>
    </source>
</reference>
<evidence type="ECO:0000256" key="1">
    <source>
        <dbReference type="SAM" id="MobiDB-lite"/>
    </source>
</evidence>
<dbReference type="AlphaFoldDB" id="A0A0C9Y4W7"/>
<evidence type="ECO:0000313" key="3">
    <source>
        <dbReference type="Proteomes" id="UP000054477"/>
    </source>
</evidence>
<evidence type="ECO:0000313" key="2">
    <source>
        <dbReference type="EMBL" id="KIK08969.1"/>
    </source>
</evidence>